<dbReference type="GO" id="GO:0016628">
    <property type="term" value="F:oxidoreductase activity, acting on the CH-CH group of donors, NAD or NADP as acceptor"/>
    <property type="evidence" value="ECO:0007669"/>
    <property type="project" value="UniProtKB-ARBA"/>
</dbReference>
<keyword evidence="6" id="KW-1185">Reference proteome</keyword>
<dbReference type="Gene3D" id="3.20.20.70">
    <property type="entry name" value="Aldolase class I"/>
    <property type="match status" value="1"/>
</dbReference>
<dbReference type="GO" id="GO:0010181">
    <property type="term" value="F:FMN binding"/>
    <property type="evidence" value="ECO:0007669"/>
    <property type="project" value="InterPro"/>
</dbReference>
<dbReference type="Proteomes" id="UP000003704">
    <property type="component" value="Unassembled WGS sequence"/>
</dbReference>
<evidence type="ECO:0000313" key="6">
    <source>
        <dbReference type="Proteomes" id="UP000003704"/>
    </source>
</evidence>
<feature type="domain" description="NADH:flavin oxidoreductase/NADH oxidase N-terminal" evidence="4">
    <location>
        <begin position="4"/>
        <end position="334"/>
    </location>
</feature>
<dbReference type="FunFam" id="3.20.20.70:FF:000059">
    <property type="entry name" value="N-ethylmaleimide reductase, FMN-linked"/>
    <property type="match status" value="1"/>
</dbReference>
<dbReference type="InterPro" id="IPR013785">
    <property type="entry name" value="Aldolase_TIM"/>
</dbReference>
<evidence type="ECO:0000256" key="3">
    <source>
        <dbReference type="ARBA" id="ARBA00023002"/>
    </source>
</evidence>
<protein>
    <recommendedName>
        <fullName evidence="4">NADH:flavin oxidoreductase/NADH oxidase N-terminal domain-containing protein</fullName>
    </recommendedName>
</protein>
<reference evidence="5 6" key="1">
    <citation type="journal article" date="2012" name="J. Bacteriol.">
        <title>Genome Sequence of n-Alkane-Degrading Hydrocarboniphaga effusa Strain AP103T (ATCC BAA-332T).</title>
        <authorList>
            <person name="Chang H.K."/>
            <person name="Zylstra G.J."/>
            <person name="Chae J.C."/>
        </authorList>
    </citation>
    <scope>NUCLEOTIDE SEQUENCE [LARGE SCALE GENOMIC DNA]</scope>
    <source>
        <strain evidence="5 6">AP103</strain>
    </source>
</reference>
<accession>I8TDN8</accession>
<dbReference type="CDD" id="cd02933">
    <property type="entry name" value="OYE_like_FMN"/>
    <property type="match status" value="1"/>
</dbReference>
<dbReference type="GO" id="GO:0005829">
    <property type="term" value="C:cytosol"/>
    <property type="evidence" value="ECO:0007669"/>
    <property type="project" value="TreeGrafter"/>
</dbReference>
<gene>
    <name evidence="5" type="ORF">WQQ_22220</name>
</gene>
<comment type="cofactor">
    <cofactor evidence="1">
        <name>FMN</name>
        <dbReference type="ChEBI" id="CHEBI:58210"/>
    </cofactor>
</comment>
<organism evidence="5 6">
    <name type="scientific">Hydrocarboniphaga effusa AP103</name>
    <dbReference type="NCBI Taxonomy" id="1172194"/>
    <lineage>
        <taxon>Bacteria</taxon>
        <taxon>Pseudomonadati</taxon>
        <taxon>Pseudomonadota</taxon>
        <taxon>Gammaproteobacteria</taxon>
        <taxon>Nevskiales</taxon>
        <taxon>Nevskiaceae</taxon>
        <taxon>Hydrocarboniphaga</taxon>
    </lineage>
</organism>
<dbReference type="InterPro" id="IPR045247">
    <property type="entry name" value="Oye-like"/>
</dbReference>
<proteinExistence type="inferred from homology"/>
<comment type="caution">
    <text evidence="5">The sequence shown here is derived from an EMBL/GenBank/DDBJ whole genome shotgun (WGS) entry which is preliminary data.</text>
</comment>
<dbReference type="OrthoDB" id="8523426at2"/>
<dbReference type="RefSeq" id="WP_007185165.1">
    <property type="nucleotide sequence ID" value="NZ_AKGD01000001.1"/>
</dbReference>
<evidence type="ECO:0000256" key="2">
    <source>
        <dbReference type="ARBA" id="ARBA00005979"/>
    </source>
</evidence>
<dbReference type="EMBL" id="AKGD01000001">
    <property type="protein sequence ID" value="EIT72085.1"/>
    <property type="molecule type" value="Genomic_DNA"/>
</dbReference>
<dbReference type="SUPFAM" id="SSF51395">
    <property type="entry name" value="FMN-linked oxidoreductases"/>
    <property type="match status" value="1"/>
</dbReference>
<dbReference type="STRING" id="1172194.WQQ_22220"/>
<dbReference type="PANTHER" id="PTHR22893">
    <property type="entry name" value="NADH OXIDOREDUCTASE-RELATED"/>
    <property type="match status" value="1"/>
</dbReference>
<dbReference type="Pfam" id="PF00724">
    <property type="entry name" value="Oxidored_FMN"/>
    <property type="match status" value="1"/>
</dbReference>
<evidence type="ECO:0000256" key="1">
    <source>
        <dbReference type="ARBA" id="ARBA00001917"/>
    </source>
</evidence>
<name>I8TDN8_9GAMM</name>
<dbReference type="PATRIC" id="fig|1172194.4.peg.2146"/>
<dbReference type="AlphaFoldDB" id="I8TDN8"/>
<comment type="similarity">
    <text evidence="2">Belongs to the NADH:flavin oxidoreductase/NADH oxidase family.</text>
</comment>
<sequence>MTLKLHTPTQLGDLSLRNRIVMSPMTRTRNEPGHVPGALVVEHYADRADAGLIITECTSVSADASAFGDDPGIYNEAQVAGWKRVTDAVHAKGGLIALQIWHPGRATHPFLNNGAESISSTNRAIRDDGIHTPKGTVPQANPRALRTDEIPGIVAQFKAGAENARRAGFDAIQIHGAHGYLIDQFLRSSVNDRTDEYGGSLENRARLLLEITDAVIGVFGAGRVGVRISPLVAYNDISDADPQALVAYVAEQYAKRGTGFFELRHNDHSKAEELELARIARSKLGSVPLLRNGGYGGADGDEDVVAGRADAIVYGKPFIANPDLVERLAIGAELNAVDFTTLYAGGAKGYNDYPRLAS</sequence>
<evidence type="ECO:0000259" key="4">
    <source>
        <dbReference type="Pfam" id="PF00724"/>
    </source>
</evidence>
<dbReference type="InterPro" id="IPR001155">
    <property type="entry name" value="OxRdtase_FMN_N"/>
</dbReference>
<evidence type="ECO:0000313" key="5">
    <source>
        <dbReference type="EMBL" id="EIT72085.1"/>
    </source>
</evidence>
<dbReference type="PANTHER" id="PTHR22893:SF91">
    <property type="entry name" value="NADPH DEHYDROGENASE 2-RELATED"/>
    <property type="match status" value="1"/>
</dbReference>
<keyword evidence="3" id="KW-0560">Oxidoreductase</keyword>